<dbReference type="Proteomes" id="UP000828390">
    <property type="component" value="Unassembled WGS sequence"/>
</dbReference>
<dbReference type="Pfam" id="PF13873">
    <property type="entry name" value="Myb_DNA-bind_5"/>
    <property type="match status" value="1"/>
</dbReference>
<sequence length="92" mass="10439">MEDEDSNDSIQCHSWSKKEIDILLERVIENKKLLEGKHGSLVTEANKRKKWKEIVAAINACGCGRTADTCKKERCVCQKHSAPYCACLKPYI</sequence>
<gene>
    <name evidence="2" type="ORF">DPMN_053865</name>
</gene>
<reference evidence="2" key="1">
    <citation type="journal article" date="2019" name="bioRxiv">
        <title>The Genome of the Zebra Mussel, Dreissena polymorpha: A Resource for Invasive Species Research.</title>
        <authorList>
            <person name="McCartney M.A."/>
            <person name="Auch B."/>
            <person name="Kono T."/>
            <person name="Mallez S."/>
            <person name="Zhang Y."/>
            <person name="Obille A."/>
            <person name="Becker A."/>
            <person name="Abrahante J.E."/>
            <person name="Garbe J."/>
            <person name="Badalamenti J.P."/>
            <person name="Herman A."/>
            <person name="Mangelson H."/>
            <person name="Liachko I."/>
            <person name="Sullivan S."/>
            <person name="Sone E.D."/>
            <person name="Koren S."/>
            <person name="Silverstein K.A.T."/>
            <person name="Beckman K.B."/>
            <person name="Gohl D.M."/>
        </authorList>
    </citation>
    <scope>NUCLEOTIDE SEQUENCE</scope>
    <source>
        <strain evidence="2">Duluth1</strain>
        <tissue evidence="2">Whole animal</tissue>
    </source>
</reference>
<name>A0A9D4CNN5_DREPO</name>
<dbReference type="AlphaFoldDB" id="A0A9D4CNN5"/>
<protein>
    <recommendedName>
        <fullName evidence="1">Myb/SANT-like DNA-binding domain-containing protein</fullName>
    </recommendedName>
</protein>
<evidence type="ECO:0000313" key="3">
    <source>
        <dbReference type="Proteomes" id="UP000828390"/>
    </source>
</evidence>
<dbReference type="InterPro" id="IPR028002">
    <property type="entry name" value="Myb_DNA-bind_5"/>
</dbReference>
<reference evidence="2" key="2">
    <citation type="submission" date="2020-11" db="EMBL/GenBank/DDBJ databases">
        <authorList>
            <person name="McCartney M.A."/>
            <person name="Auch B."/>
            <person name="Kono T."/>
            <person name="Mallez S."/>
            <person name="Becker A."/>
            <person name="Gohl D.M."/>
            <person name="Silverstein K.A.T."/>
            <person name="Koren S."/>
            <person name="Bechman K.B."/>
            <person name="Herman A."/>
            <person name="Abrahante J.E."/>
            <person name="Garbe J."/>
        </authorList>
    </citation>
    <scope>NUCLEOTIDE SEQUENCE</scope>
    <source>
        <strain evidence="2">Duluth1</strain>
        <tissue evidence="2">Whole animal</tissue>
    </source>
</reference>
<comment type="caution">
    <text evidence="2">The sequence shown here is derived from an EMBL/GenBank/DDBJ whole genome shotgun (WGS) entry which is preliminary data.</text>
</comment>
<evidence type="ECO:0000313" key="2">
    <source>
        <dbReference type="EMBL" id="KAH3727919.1"/>
    </source>
</evidence>
<feature type="domain" description="Myb/SANT-like DNA-binding" evidence="1">
    <location>
        <begin position="14"/>
        <end position="72"/>
    </location>
</feature>
<proteinExistence type="predicted"/>
<keyword evidence="3" id="KW-1185">Reference proteome</keyword>
<accession>A0A9D4CNN5</accession>
<organism evidence="2 3">
    <name type="scientific">Dreissena polymorpha</name>
    <name type="common">Zebra mussel</name>
    <name type="synonym">Mytilus polymorpha</name>
    <dbReference type="NCBI Taxonomy" id="45954"/>
    <lineage>
        <taxon>Eukaryota</taxon>
        <taxon>Metazoa</taxon>
        <taxon>Spiralia</taxon>
        <taxon>Lophotrochozoa</taxon>
        <taxon>Mollusca</taxon>
        <taxon>Bivalvia</taxon>
        <taxon>Autobranchia</taxon>
        <taxon>Heteroconchia</taxon>
        <taxon>Euheterodonta</taxon>
        <taxon>Imparidentia</taxon>
        <taxon>Neoheterodontei</taxon>
        <taxon>Myida</taxon>
        <taxon>Dreissenoidea</taxon>
        <taxon>Dreissenidae</taxon>
        <taxon>Dreissena</taxon>
    </lineage>
</organism>
<dbReference type="EMBL" id="JAIWYP010000012">
    <property type="protein sequence ID" value="KAH3727919.1"/>
    <property type="molecule type" value="Genomic_DNA"/>
</dbReference>
<evidence type="ECO:0000259" key="1">
    <source>
        <dbReference type="Pfam" id="PF13873"/>
    </source>
</evidence>